<protein>
    <submittedName>
        <fullName evidence="1">Uncharacterized protein</fullName>
    </submittedName>
</protein>
<dbReference type="RefSeq" id="XP_066082905.1">
    <property type="nucleotide sequence ID" value="XM_066226808.1"/>
</dbReference>
<evidence type="ECO:0000313" key="1">
    <source>
        <dbReference type="EMBL" id="WWD04938.1"/>
    </source>
</evidence>
<dbReference type="AlphaFoldDB" id="A0AAX4KGP9"/>
<sequence length="221" mass="24495">MTNYNPLMSSYTIDSHGNLSFTNPTGSSGWMCRQSGTWGIQDCSGFSISVGSNGPKGKYGTIFFEGVFEGGKHQFVPGKDYETSSDGTFRFYHPDPSNHAWLVVNPCGRLMYEDSKGNFTVIEKDGKVTFVDIYVEKDIVDDDTPSSENGDSDSPTSESVLMPWMNLGRLVHAKRIGRDQDDNDGETISTHLSDTYRIADDQIGDTFQELPNLTNKESVIK</sequence>
<dbReference type="KEGG" id="ker:91101813"/>
<evidence type="ECO:0000313" key="2">
    <source>
        <dbReference type="Proteomes" id="UP001358614"/>
    </source>
</evidence>
<name>A0AAX4KGP9_9TREE</name>
<dbReference type="GeneID" id="91101813"/>
<organism evidence="1 2">
    <name type="scientific">Kwoniella europaea PYCC6329</name>
    <dbReference type="NCBI Taxonomy" id="1423913"/>
    <lineage>
        <taxon>Eukaryota</taxon>
        <taxon>Fungi</taxon>
        <taxon>Dikarya</taxon>
        <taxon>Basidiomycota</taxon>
        <taxon>Agaricomycotina</taxon>
        <taxon>Tremellomycetes</taxon>
        <taxon>Tremellales</taxon>
        <taxon>Cryptococcaceae</taxon>
        <taxon>Kwoniella</taxon>
    </lineage>
</organism>
<accession>A0AAX4KGP9</accession>
<gene>
    <name evidence="1" type="ORF">V865_003009</name>
</gene>
<dbReference type="EMBL" id="CP144089">
    <property type="protein sequence ID" value="WWD04938.1"/>
    <property type="molecule type" value="Genomic_DNA"/>
</dbReference>
<proteinExistence type="predicted"/>
<keyword evidence="2" id="KW-1185">Reference proteome</keyword>
<dbReference type="Proteomes" id="UP001358614">
    <property type="component" value="Chromosome 1"/>
</dbReference>
<reference evidence="1 2" key="1">
    <citation type="submission" date="2024-01" db="EMBL/GenBank/DDBJ databases">
        <title>Comparative genomics of Cryptococcus and Kwoniella reveals pathogenesis evolution and contrasting modes of karyotype evolution via chromosome fusion or intercentromeric recombination.</title>
        <authorList>
            <person name="Coelho M.A."/>
            <person name="David-Palma M."/>
            <person name="Shea T."/>
            <person name="Bowers K."/>
            <person name="McGinley-Smith S."/>
            <person name="Mohammad A.W."/>
            <person name="Gnirke A."/>
            <person name="Yurkov A.M."/>
            <person name="Nowrousian M."/>
            <person name="Sun S."/>
            <person name="Cuomo C.A."/>
            <person name="Heitman J."/>
        </authorList>
    </citation>
    <scope>NUCLEOTIDE SEQUENCE [LARGE SCALE GENOMIC DNA]</scope>
    <source>
        <strain evidence="1 2">PYCC6329</strain>
    </source>
</reference>